<dbReference type="OrthoDB" id="199913at2759"/>
<keyword evidence="4 17" id="KW-0732">Signal</keyword>
<feature type="active site" description="Charge relay system" evidence="14">
    <location>
        <position position="269"/>
    </location>
</feature>
<dbReference type="GO" id="GO:0008970">
    <property type="term" value="F:phospholipase A1 activity"/>
    <property type="evidence" value="ECO:0007669"/>
    <property type="project" value="TreeGrafter"/>
</dbReference>
<dbReference type="PIRSF" id="PIRSF000865">
    <property type="entry name" value="Lipoprotein_lipase_LIPH"/>
    <property type="match status" value="1"/>
</dbReference>
<protein>
    <recommendedName>
        <fullName evidence="10">Phospholipase A1 member A</fullName>
    </recommendedName>
</protein>
<evidence type="ECO:0000313" key="20">
    <source>
        <dbReference type="Proteomes" id="UP000281406"/>
    </source>
</evidence>
<comment type="caution">
    <text evidence="19">The sequence shown here is derived from an EMBL/GenBank/DDBJ whole genome shotgun (WGS) entry which is preliminary data.</text>
</comment>
<feature type="signal peptide" evidence="17">
    <location>
        <begin position="1"/>
        <end position="21"/>
    </location>
</feature>
<name>A0A3N0YW91_ANAGA</name>
<keyword evidence="15" id="KW-0479">Metal-binding</keyword>
<dbReference type="InterPro" id="IPR016272">
    <property type="entry name" value="Lipase_LIPH"/>
</dbReference>
<dbReference type="PANTHER" id="PTHR11610:SF111">
    <property type="entry name" value="PHOSPHOLIPASE A1 MEMBER A"/>
    <property type="match status" value="1"/>
</dbReference>
<evidence type="ECO:0000313" key="19">
    <source>
        <dbReference type="EMBL" id="ROL50476.1"/>
    </source>
</evidence>
<dbReference type="EMBL" id="RJVU01020258">
    <property type="protein sequence ID" value="ROL50476.1"/>
    <property type="molecule type" value="Genomic_DNA"/>
</dbReference>
<dbReference type="InterPro" id="IPR033906">
    <property type="entry name" value="Lipase_N"/>
</dbReference>
<evidence type="ECO:0000256" key="13">
    <source>
        <dbReference type="ARBA" id="ARBA00048700"/>
    </source>
</evidence>
<dbReference type="AlphaFoldDB" id="A0A3N0YW91"/>
<dbReference type="InterPro" id="IPR013818">
    <property type="entry name" value="Lipase"/>
</dbReference>
<keyword evidence="8" id="KW-1015">Disulfide bond</keyword>
<keyword evidence="9" id="KW-0325">Glycoprotein</keyword>
<feature type="active site" description="Charge relay system" evidence="14">
    <location>
        <position position="192"/>
    </location>
</feature>
<evidence type="ECO:0000256" key="10">
    <source>
        <dbReference type="ARBA" id="ARBA00040696"/>
    </source>
</evidence>
<comment type="catalytic activity">
    <reaction evidence="13">
        <text>1-hexadecanoyl-2-(5Z,8Z,11Z,14Z-eicosatetraenoyl)-sn-glycero-3-phospho-L-serine + H2O = 2-(5Z,8Z,11Z,14Z)-eicosatetraenoyl-sn-glycero-3-phospho-L-serine + hexadecanoate + H(+)</text>
        <dbReference type="Rhea" id="RHEA:41187"/>
        <dbReference type="ChEBI" id="CHEBI:7896"/>
        <dbReference type="ChEBI" id="CHEBI:15377"/>
        <dbReference type="ChEBI" id="CHEBI:15378"/>
        <dbReference type="ChEBI" id="CHEBI:75032"/>
        <dbReference type="ChEBI" id="CHEBI:77830"/>
    </reaction>
    <physiologicalReaction direction="left-to-right" evidence="13">
        <dbReference type="Rhea" id="RHEA:41188"/>
    </physiologicalReaction>
</comment>
<evidence type="ECO:0000256" key="2">
    <source>
        <dbReference type="ARBA" id="ARBA00010701"/>
    </source>
</evidence>
<evidence type="ECO:0000259" key="18">
    <source>
        <dbReference type="Pfam" id="PF00151"/>
    </source>
</evidence>
<feature type="chain" id="PRO_5018316896" description="Phospholipase A1 member A" evidence="17">
    <location>
        <begin position="22"/>
        <end position="521"/>
    </location>
</feature>
<dbReference type="SUPFAM" id="SSF53474">
    <property type="entry name" value="alpha/beta-Hydrolases"/>
    <property type="match status" value="1"/>
</dbReference>
<keyword evidence="7" id="KW-0443">Lipid metabolism</keyword>
<dbReference type="InterPro" id="IPR029058">
    <property type="entry name" value="AB_hydrolase_fold"/>
</dbReference>
<keyword evidence="20" id="KW-1185">Reference proteome</keyword>
<feature type="binding site" evidence="15">
    <location>
        <position position="211"/>
    </location>
    <ligand>
        <name>Ca(2+)</name>
        <dbReference type="ChEBI" id="CHEBI:29108"/>
    </ligand>
</feature>
<evidence type="ECO:0000256" key="15">
    <source>
        <dbReference type="PIRSR" id="PIRSR000865-2"/>
    </source>
</evidence>
<comment type="catalytic activity">
    <reaction evidence="12">
        <text>1,2-di-(9Z)-octadecenoyl-sn-glycero-3-phospho-L-serine + H2O = 2-(9Z-octadecenoyl)-sn-glycero-3-phospho-L-serine + (9Z)-octadecenoate + H(+)</text>
        <dbReference type="Rhea" id="RHEA:40491"/>
        <dbReference type="ChEBI" id="CHEBI:15377"/>
        <dbReference type="ChEBI" id="CHEBI:15378"/>
        <dbReference type="ChEBI" id="CHEBI:30823"/>
        <dbReference type="ChEBI" id="CHEBI:74905"/>
        <dbReference type="ChEBI" id="CHEBI:77342"/>
    </reaction>
    <physiologicalReaction direction="left-to-right" evidence="12">
        <dbReference type="Rhea" id="RHEA:40492"/>
    </physiologicalReaction>
</comment>
<feature type="domain" description="Lipase" evidence="18">
    <location>
        <begin position="28"/>
        <end position="345"/>
    </location>
</feature>
<evidence type="ECO:0000256" key="16">
    <source>
        <dbReference type="RuleBase" id="RU004262"/>
    </source>
</evidence>
<reference evidence="19 20" key="1">
    <citation type="submission" date="2018-10" db="EMBL/GenBank/DDBJ databases">
        <title>Genome assembly for a Yunnan-Guizhou Plateau 3E fish, Anabarilius grahami (Regan), and its evolutionary and genetic applications.</title>
        <authorList>
            <person name="Jiang W."/>
        </authorList>
    </citation>
    <scope>NUCLEOTIDE SEQUENCE [LARGE SCALE GENOMIC DNA]</scope>
    <source>
        <strain evidence="19">AG-KIZ</strain>
        <tissue evidence="19">Muscle</tissue>
    </source>
</reference>
<proteinExistence type="inferred from homology"/>
<keyword evidence="15" id="KW-0106">Calcium</keyword>
<evidence type="ECO:0000256" key="14">
    <source>
        <dbReference type="PIRSR" id="PIRSR000865-1"/>
    </source>
</evidence>
<comment type="catalytic activity">
    <reaction evidence="11">
        <text>1-(9Z-octadecenoyl)-sn-glycero-3-phospho-L-serine + H2O = sn-glycero-3-phospho-L-serine + (9Z)-octadecenoate + H(+)</text>
        <dbReference type="Rhea" id="RHEA:40499"/>
        <dbReference type="ChEBI" id="CHEBI:15377"/>
        <dbReference type="ChEBI" id="CHEBI:15378"/>
        <dbReference type="ChEBI" id="CHEBI:30823"/>
        <dbReference type="ChEBI" id="CHEBI:64765"/>
        <dbReference type="ChEBI" id="CHEBI:74617"/>
    </reaction>
    <physiologicalReaction direction="left-to-right" evidence="11">
        <dbReference type="Rhea" id="RHEA:40500"/>
    </physiologicalReaction>
</comment>
<dbReference type="InterPro" id="IPR000734">
    <property type="entry name" value="TAG_lipase"/>
</dbReference>
<dbReference type="GO" id="GO:0046872">
    <property type="term" value="F:metal ion binding"/>
    <property type="evidence" value="ECO:0007669"/>
    <property type="project" value="UniProtKB-KW"/>
</dbReference>
<evidence type="ECO:0000256" key="12">
    <source>
        <dbReference type="ARBA" id="ARBA00048646"/>
    </source>
</evidence>
<organism evidence="19 20">
    <name type="scientific">Anabarilius grahami</name>
    <name type="common">Kanglang fish</name>
    <name type="synonym">Barilius grahami</name>
    <dbReference type="NCBI Taxonomy" id="495550"/>
    <lineage>
        <taxon>Eukaryota</taxon>
        <taxon>Metazoa</taxon>
        <taxon>Chordata</taxon>
        <taxon>Craniata</taxon>
        <taxon>Vertebrata</taxon>
        <taxon>Euteleostomi</taxon>
        <taxon>Actinopterygii</taxon>
        <taxon>Neopterygii</taxon>
        <taxon>Teleostei</taxon>
        <taxon>Ostariophysi</taxon>
        <taxon>Cypriniformes</taxon>
        <taxon>Xenocyprididae</taxon>
        <taxon>Xenocypridinae</taxon>
        <taxon>Xenocypridinae incertae sedis</taxon>
        <taxon>Anabarilius</taxon>
    </lineage>
</organism>
<evidence type="ECO:0000256" key="17">
    <source>
        <dbReference type="SAM" id="SignalP"/>
    </source>
</evidence>
<feature type="binding site" evidence="15">
    <location>
        <position position="208"/>
    </location>
    <ligand>
        <name>Ca(2+)</name>
        <dbReference type="ChEBI" id="CHEBI:29108"/>
    </ligand>
</feature>
<dbReference type="CDD" id="cd00707">
    <property type="entry name" value="Pancreat_lipase_like"/>
    <property type="match status" value="1"/>
</dbReference>
<dbReference type="Proteomes" id="UP000281406">
    <property type="component" value="Unassembled WGS sequence"/>
</dbReference>
<feature type="active site" description="Nucleophile" evidence="14">
    <location>
        <position position="168"/>
    </location>
</feature>
<evidence type="ECO:0000256" key="5">
    <source>
        <dbReference type="ARBA" id="ARBA00022801"/>
    </source>
</evidence>
<comment type="similarity">
    <text evidence="2 16">Belongs to the AB hydrolase superfamily. Lipase family.</text>
</comment>
<evidence type="ECO:0000256" key="9">
    <source>
        <dbReference type="ARBA" id="ARBA00023180"/>
    </source>
</evidence>
<evidence type="ECO:0000256" key="4">
    <source>
        <dbReference type="ARBA" id="ARBA00022729"/>
    </source>
</evidence>
<keyword evidence="5" id="KW-0378">Hydrolase</keyword>
<evidence type="ECO:0000256" key="11">
    <source>
        <dbReference type="ARBA" id="ARBA00048284"/>
    </source>
</evidence>
<evidence type="ECO:0000256" key="6">
    <source>
        <dbReference type="ARBA" id="ARBA00022963"/>
    </source>
</evidence>
<keyword evidence="6" id="KW-0442">Lipid degradation</keyword>
<evidence type="ECO:0000256" key="8">
    <source>
        <dbReference type="ARBA" id="ARBA00023157"/>
    </source>
</evidence>
<dbReference type="Pfam" id="PF00151">
    <property type="entry name" value="Lipase"/>
    <property type="match status" value="1"/>
</dbReference>
<evidence type="ECO:0000256" key="3">
    <source>
        <dbReference type="ARBA" id="ARBA00022525"/>
    </source>
</evidence>
<keyword evidence="3" id="KW-0964">Secreted</keyword>
<accession>A0A3N0YW91</accession>
<dbReference type="GO" id="GO:0005615">
    <property type="term" value="C:extracellular space"/>
    <property type="evidence" value="ECO:0007669"/>
    <property type="project" value="TreeGrafter"/>
</dbReference>
<gene>
    <name evidence="19" type="ORF">DPX16_21043</name>
</gene>
<sequence length="521" mass="58195">MAWKWIKAFVYLSVCVTSAAGDEELSRTKCADFNNTTWLEYRQATKLQVQYLLLTRKNADCASLFTQDCLNHTQKHTAYFNSSLPTKVIVHGYRALGSKPSWVSGLAQTLLREEDVNVLVVDWVYGASFAYNLVVENYKEVAVQISVLINQLTKYGSTLESFHFIGVSLGAHVCGFVGTLFEGKLGRITGLDPAGPMFKSADPYDRLDSSDALFVEAIHTDSDYFGISIPVGHVDFFLNGGMDQAGCARSRFASILIYFPVYGYVICDHMRALHVYMSALNGSCPLIGFPCSSYEEFLAGKCITCEGPFNGTCPQIGLLKNSGITASPLPNQEKVYLLTTAMAPYCVHHILVELKVSPLDKTAEVQLTLISTGHPETELKLKLNTDETGYKKVAAHPERLCNIDSVQLKNTGARFYRQGDINFEYICISEVPHTRGLDPLCVKNINIGRGVPWSHDFVQPTKYNLPLAGKAKYLEREERWTNRLGMFGSLDIPNPFQCFIQNLAQVYVVKYNQPYSKHRNI</sequence>
<feature type="binding site" evidence="15">
    <location>
        <position position="206"/>
    </location>
    <ligand>
        <name>Ca(2+)</name>
        <dbReference type="ChEBI" id="CHEBI:29108"/>
    </ligand>
</feature>
<dbReference type="PRINTS" id="PR00821">
    <property type="entry name" value="TAGLIPASE"/>
</dbReference>
<evidence type="ECO:0000256" key="7">
    <source>
        <dbReference type="ARBA" id="ARBA00023098"/>
    </source>
</evidence>
<dbReference type="GO" id="GO:0016042">
    <property type="term" value="P:lipid catabolic process"/>
    <property type="evidence" value="ECO:0007669"/>
    <property type="project" value="UniProtKB-KW"/>
</dbReference>
<dbReference type="Gene3D" id="3.40.50.1820">
    <property type="entry name" value="alpha/beta hydrolase"/>
    <property type="match status" value="1"/>
</dbReference>
<comment type="subcellular location">
    <subcellularLocation>
        <location evidence="1">Secreted</location>
    </subcellularLocation>
</comment>
<dbReference type="PANTHER" id="PTHR11610">
    <property type="entry name" value="LIPASE"/>
    <property type="match status" value="1"/>
</dbReference>
<evidence type="ECO:0000256" key="1">
    <source>
        <dbReference type="ARBA" id="ARBA00004613"/>
    </source>
</evidence>